<dbReference type="InterPro" id="IPR028082">
    <property type="entry name" value="Peripla_BP_I"/>
</dbReference>
<dbReference type="Proteomes" id="UP000031737">
    <property type="component" value="Unassembled WGS sequence"/>
</dbReference>
<dbReference type="PROSITE" id="PS51257">
    <property type="entry name" value="PROKAR_LIPOPROTEIN"/>
    <property type="match status" value="1"/>
</dbReference>
<accession>A0A061IUF1</accession>
<evidence type="ECO:0000256" key="1">
    <source>
        <dbReference type="SAM" id="Phobius"/>
    </source>
</evidence>
<keyword evidence="1" id="KW-0472">Membrane</keyword>
<keyword evidence="3" id="KW-0675">Receptor</keyword>
<dbReference type="InterPro" id="IPR057399">
    <property type="entry name" value="GRESAG4.1/3_peripasmic_1"/>
</dbReference>
<dbReference type="OrthoDB" id="250001at2759"/>
<name>A0A061IUF1_TRYRA</name>
<sequence length="387" mass="42938">MGVRGRRPGRPALLYSFVLVCVLLACAAGVWARQPTVKLLDLLYADDPLLAASIKAYRAGVLAALWTRNYTADGVRLELVLPPAVTPLTDVRAVITEAMRTKPDILAVVGPVGDDTLLVALPILRQYGLVALGPYTGSATVRFWEPHFYFLRTDPMSGLYALVWYVTSRLRVYRVGYMYLTNVLYGDAEYAAAVDLMQGMGYELCGVFKLPGTRGWSERDAEFQAEWEAFVATRPQAVIVFGKPSNTTEIFIRKVLTDARTRGVYVLTPTDLQYLLVSTWRKAVAAGLPFVPGQIVTTGANPLATARRYAAIRRFQSVMRDYLAKSGQTDYNDTEHFLKNDIDGETMVGGWEVGEVLLQVLASREWTSTRSRFQESSLRSGDMSSMS</sequence>
<organism evidence="3 4">
    <name type="scientific">Trypanosoma rangeli SC58</name>
    <dbReference type="NCBI Taxonomy" id="429131"/>
    <lineage>
        <taxon>Eukaryota</taxon>
        <taxon>Discoba</taxon>
        <taxon>Euglenozoa</taxon>
        <taxon>Kinetoplastea</taxon>
        <taxon>Metakinetoplastina</taxon>
        <taxon>Trypanosomatida</taxon>
        <taxon>Trypanosomatidae</taxon>
        <taxon>Trypanosoma</taxon>
        <taxon>Herpetosoma</taxon>
    </lineage>
</organism>
<keyword evidence="1" id="KW-0812">Transmembrane</keyword>
<evidence type="ECO:0000313" key="4">
    <source>
        <dbReference type="Proteomes" id="UP000031737"/>
    </source>
</evidence>
<evidence type="ECO:0000259" key="2">
    <source>
        <dbReference type="Pfam" id="PF25495"/>
    </source>
</evidence>
<dbReference type="AlphaFoldDB" id="A0A061IUF1"/>
<dbReference type="Gene3D" id="3.40.50.2300">
    <property type="match status" value="2"/>
</dbReference>
<dbReference type="EMBL" id="AUPL01006059">
    <property type="protein sequence ID" value="ESL06269.1"/>
    <property type="molecule type" value="Genomic_DNA"/>
</dbReference>
<dbReference type="SUPFAM" id="SSF53822">
    <property type="entry name" value="Periplasmic binding protein-like I"/>
    <property type="match status" value="1"/>
</dbReference>
<gene>
    <name evidence="3" type="ORF">TRSC58_06059</name>
</gene>
<evidence type="ECO:0000313" key="3">
    <source>
        <dbReference type="EMBL" id="ESL06269.1"/>
    </source>
</evidence>
<dbReference type="VEuPathDB" id="TriTrypDB:TRSC58_06059"/>
<protein>
    <submittedName>
        <fullName evidence="3">Receptor-type adenylate cyclase</fullName>
    </submittedName>
</protein>
<keyword evidence="4" id="KW-1185">Reference proteome</keyword>
<keyword evidence="1" id="KW-1133">Transmembrane helix</keyword>
<proteinExistence type="predicted"/>
<feature type="transmembrane region" description="Helical" evidence="1">
    <location>
        <begin position="12"/>
        <end position="32"/>
    </location>
</feature>
<dbReference type="Pfam" id="PF25495">
    <property type="entry name" value="Peripla_BP_A-cyclase_1"/>
    <property type="match status" value="1"/>
</dbReference>
<feature type="domain" description="Receptor-type adenylate cyclase GRESAG 4.1/3 periplasmic binding protein-like" evidence="2">
    <location>
        <begin position="159"/>
        <end position="299"/>
    </location>
</feature>
<reference evidence="3 4" key="1">
    <citation type="submission" date="2013-07" db="EMBL/GenBank/DDBJ databases">
        <authorList>
            <person name="Stoco P.H."/>
            <person name="Wagner G."/>
            <person name="Gerber A."/>
            <person name="Zaha A."/>
            <person name="Thompson C."/>
            <person name="Bartholomeu D.C."/>
            <person name="Luckemeyer D.D."/>
            <person name="Bahia D."/>
            <person name="Loreto E."/>
            <person name="Prestes E.B."/>
            <person name="Lima F.M."/>
            <person name="Rodrigues-Luiz G."/>
            <person name="Vallejo G.A."/>
            <person name="Filho J.F."/>
            <person name="Monteiro K.M."/>
            <person name="Tyler K.M."/>
            <person name="de Almeida L.G."/>
            <person name="Ortiz M.F."/>
            <person name="Siervo M.A."/>
            <person name="de Moraes M.H."/>
            <person name="Cunha O.L."/>
            <person name="Mendonca-Neto R."/>
            <person name="Silva R."/>
            <person name="Teixeira S.M."/>
            <person name="Murta S.M."/>
            <person name="Sincero T.C."/>
            <person name="Mendes T.A."/>
            <person name="Urmenyi T.P."/>
            <person name="Silva V.G."/>
            <person name="da Rocha W.D."/>
            <person name="Andersson B."/>
            <person name="Romanha A.J."/>
            <person name="Steindel M."/>
            <person name="de Vasconcelos A.T."/>
            <person name="Grisard E.C."/>
        </authorList>
    </citation>
    <scope>NUCLEOTIDE SEQUENCE [LARGE SCALE GENOMIC DNA]</scope>
    <source>
        <strain evidence="3 4">SC58</strain>
    </source>
</reference>
<comment type="caution">
    <text evidence="3">The sequence shown here is derived from an EMBL/GenBank/DDBJ whole genome shotgun (WGS) entry which is preliminary data.</text>
</comment>